<reference evidence="2" key="1">
    <citation type="journal article" date="1998" name="Int. J. Syst. Bacteriol. 48 Pt">
        <title>Thermococcus guaymasensis sp. nov. and Thermococcus aggregans sp. nov., two novel thermophilic archaea isolated from the Guaymas Basin hydrothermal vent site.</title>
        <authorList>
            <person name="Canganella F."/>
            <person name="Jones W.J."/>
            <person name="Gambacorta A."/>
            <person name="Antranikian G."/>
        </authorList>
    </citation>
    <scope>NUCLEOTIDE SEQUENCE</scope>
    <source>
        <strain evidence="2">TY</strain>
    </source>
</reference>
<sequence>MKEEQKKKLRKAVVDTSVIISSVLGDPKAAPAKVLKAMYAKKFKAYSSEEAMNELYDVLFSEKVTKLLKGGSEVLILTYLFVNSSVILVNPRTRVALCRDPKDNKFLEIAYEAKADCIVTLDKDLLDMRDENKEVKILEYKIKILRPEEFLQEL</sequence>
<name>A0A9E7SP10_THEAG</name>
<keyword evidence="3" id="KW-1185">Reference proteome</keyword>
<dbReference type="NCBIfam" id="TIGR00305">
    <property type="entry name" value="putative toxin-antitoxin system toxin component, PIN family"/>
    <property type="match status" value="1"/>
</dbReference>
<dbReference type="SMART" id="SM00670">
    <property type="entry name" value="PINc"/>
    <property type="match status" value="1"/>
</dbReference>
<dbReference type="PANTHER" id="PTHR34610">
    <property type="entry name" value="SSL7007 PROTEIN"/>
    <property type="match status" value="1"/>
</dbReference>
<protein>
    <submittedName>
        <fullName evidence="2">Toxin-antitoxin system toxin component, PIN family</fullName>
    </submittedName>
</protein>
<dbReference type="EMBL" id="CP099582">
    <property type="protein sequence ID" value="USS41018.1"/>
    <property type="molecule type" value="Genomic_DNA"/>
</dbReference>
<dbReference type="Pfam" id="PF13470">
    <property type="entry name" value="PIN_3"/>
    <property type="match status" value="1"/>
</dbReference>
<feature type="domain" description="PIN" evidence="1">
    <location>
        <begin position="10"/>
        <end position="127"/>
    </location>
</feature>
<dbReference type="InterPro" id="IPR002850">
    <property type="entry name" value="PIN_toxin-like"/>
</dbReference>
<evidence type="ECO:0000313" key="2">
    <source>
        <dbReference type="EMBL" id="USS41018.1"/>
    </source>
</evidence>
<dbReference type="Proteomes" id="UP001055732">
    <property type="component" value="Chromosome"/>
</dbReference>
<dbReference type="KEGG" id="tagg:NF865_02015"/>
<proteinExistence type="predicted"/>
<gene>
    <name evidence="2" type="ORF">NF865_02015</name>
</gene>
<accession>A0A9E7SP10</accession>
<reference evidence="2" key="2">
    <citation type="submission" date="2022-06" db="EMBL/GenBank/DDBJ databases">
        <authorList>
            <person name="Park Y.-J."/>
        </authorList>
    </citation>
    <scope>NUCLEOTIDE SEQUENCE</scope>
    <source>
        <strain evidence="2">TY</strain>
    </source>
</reference>
<evidence type="ECO:0000259" key="1">
    <source>
        <dbReference type="SMART" id="SM00670"/>
    </source>
</evidence>
<dbReference type="SUPFAM" id="SSF88723">
    <property type="entry name" value="PIN domain-like"/>
    <property type="match status" value="1"/>
</dbReference>
<dbReference type="PANTHER" id="PTHR34610:SF3">
    <property type="entry name" value="SSL7007 PROTEIN"/>
    <property type="match status" value="1"/>
</dbReference>
<dbReference type="RefSeq" id="WP_253304959.1">
    <property type="nucleotide sequence ID" value="NZ_CP099582.1"/>
</dbReference>
<dbReference type="AlphaFoldDB" id="A0A9E7SP10"/>
<dbReference type="InterPro" id="IPR002716">
    <property type="entry name" value="PIN_dom"/>
</dbReference>
<organism evidence="2 3">
    <name type="scientific">Thermococcus aggregans</name>
    <dbReference type="NCBI Taxonomy" id="110163"/>
    <lineage>
        <taxon>Archaea</taxon>
        <taxon>Methanobacteriati</taxon>
        <taxon>Methanobacteriota</taxon>
        <taxon>Thermococci</taxon>
        <taxon>Thermococcales</taxon>
        <taxon>Thermococcaceae</taxon>
        <taxon>Thermococcus</taxon>
    </lineage>
</organism>
<evidence type="ECO:0000313" key="3">
    <source>
        <dbReference type="Proteomes" id="UP001055732"/>
    </source>
</evidence>
<dbReference type="InterPro" id="IPR029060">
    <property type="entry name" value="PIN-like_dom_sf"/>
</dbReference>